<keyword evidence="6" id="KW-0503">Monooxygenase</keyword>
<reference evidence="7" key="1">
    <citation type="submission" date="2020-10" db="EMBL/GenBank/DDBJ databases">
        <authorList>
            <person name="Gilroy R."/>
        </authorList>
    </citation>
    <scope>NUCLEOTIDE SEQUENCE</scope>
    <source>
        <strain evidence="7">ChiGjej1B1-24693</strain>
    </source>
</reference>
<dbReference type="GO" id="GO:0016705">
    <property type="term" value="F:oxidoreductase activity, acting on paired donors, with incorporation or reduction of molecular oxygen"/>
    <property type="evidence" value="ECO:0007669"/>
    <property type="project" value="InterPro"/>
</dbReference>
<dbReference type="EMBL" id="DVLP01000310">
    <property type="protein sequence ID" value="HIT75994.1"/>
    <property type="molecule type" value="Genomic_DNA"/>
</dbReference>
<keyword evidence="3 5" id="KW-0479">Metal-binding</keyword>
<dbReference type="GO" id="GO:0004497">
    <property type="term" value="F:monooxygenase activity"/>
    <property type="evidence" value="ECO:0007669"/>
    <property type="project" value="UniProtKB-KW"/>
</dbReference>
<evidence type="ECO:0000313" key="8">
    <source>
        <dbReference type="Proteomes" id="UP000886842"/>
    </source>
</evidence>
<dbReference type="AlphaFoldDB" id="A0A9D1KM64"/>
<dbReference type="PROSITE" id="PS00086">
    <property type="entry name" value="CYTOCHROME_P450"/>
    <property type="match status" value="1"/>
</dbReference>
<evidence type="ECO:0000256" key="4">
    <source>
        <dbReference type="ARBA" id="ARBA00023004"/>
    </source>
</evidence>
<evidence type="ECO:0000313" key="7">
    <source>
        <dbReference type="EMBL" id="HIT75994.1"/>
    </source>
</evidence>
<dbReference type="PRINTS" id="PR00385">
    <property type="entry name" value="P450"/>
</dbReference>
<dbReference type="GO" id="GO:0020037">
    <property type="term" value="F:heme binding"/>
    <property type="evidence" value="ECO:0007669"/>
    <property type="project" value="InterPro"/>
</dbReference>
<protein>
    <submittedName>
        <fullName evidence="7">Cytochrome P450</fullName>
    </submittedName>
</protein>
<keyword evidence="4 5" id="KW-0408">Iron</keyword>
<organism evidence="7 8">
    <name type="scientific">Candidatus Avipropionibacterium avicola</name>
    <dbReference type="NCBI Taxonomy" id="2840701"/>
    <lineage>
        <taxon>Bacteria</taxon>
        <taxon>Bacillati</taxon>
        <taxon>Actinomycetota</taxon>
        <taxon>Actinomycetes</taxon>
        <taxon>Propionibacteriales</taxon>
        <taxon>Propionibacteriaceae</taxon>
        <taxon>Propionibacteriaceae incertae sedis</taxon>
        <taxon>Candidatus Avipropionibacterium</taxon>
    </lineage>
</organism>
<keyword evidence="5 6" id="KW-0349">Heme</keyword>
<keyword evidence="6" id="KW-0560">Oxidoreductase</keyword>
<evidence type="ECO:0000256" key="6">
    <source>
        <dbReference type="RuleBase" id="RU000461"/>
    </source>
</evidence>
<evidence type="ECO:0000256" key="2">
    <source>
        <dbReference type="ARBA" id="ARBA00010617"/>
    </source>
</evidence>
<comment type="similarity">
    <text evidence="2 6">Belongs to the cytochrome P450 family.</text>
</comment>
<feature type="binding site" description="axial binding residue" evidence="5">
    <location>
        <position position="398"/>
    </location>
    <ligand>
        <name>heme</name>
        <dbReference type="ChEBI" id="CHEBI:30413"/>
    </ligand>
    <ligandPart>
        <name>Fe</name>
        <dbReference type="ChEBI" id="CHEBI:18248"/>
    </ligandPart>
</feature>
<dbReference type="PANTHER" id="PTHR24305:SF166">
    <property type="entry name" value="CYTOCHROME P450 12A4, MITOCHONDRIAL-RELATED"/>
    <property type="match status" value="1"/>
</dbReference>
<name>A0A9D1KM64_9ACTN</name>
<comment type="caution">
    <text evidence="7">The sequence shown here is derived from an EMBL/GenBank/DDBJ whole genome shotgun (WGS) entry which is preliminary data.</text>
</comment>
<dbReference type="PANTHER" id="PTHR24305">
    <property type="entry name" value="CYTOCHROME P450"/>
    <property type="match status" value="1"/>
</dbReference>
<accession>A0A9D1KM64</accession>
<dbReference type="PRINTS" id="PR00465">
    <property type="entry name" value="EP450IV"/>
</dbReference>
<proteinExistence type="inferred from homology"/>
<gene>
    <name evidence="7" type="ORF">IAA98_10445</name>
</gene>
<dbReference type="InterPro" id="IPR017972">
    <property type="entry name" value="Cyt_P450_CS"/>
</dbReference>
<comment type="cofactor">
    <cofactor evidence="1 5">
        <name>heme</name>
        <dbReference type="ChEBI" id="CHEBI:30413"/>
    </cofactor>
</comment>
<evidence type="ECO:0000256" key="3">
    <source>
        <dbReference type="ARBA" id="ARBA00022723"/>
    </source>
</evidence>
<evidence type="ECO:0000256" key="5">
    <source>
        <dbReference type="PIRSR" id="PIRSR602403-1"/>
    </source>
</evidence>
<dbReference type="InterPro" id="IPR036396">
    <property type="entry name" value="Cyt_P450_sf"/>
</dbReference>
<dbReference type="SUPFAM" id="SSF48264">
    <property type="entry name" value="Cytochrome P450"/>
    <property type="match status" value="1"/>
</dbReference>
<reference evidence="7" key="2">
    <citation type="journal article" date="2021" name="PeerJ">
        <title>Extensive microbial diversity within the chicken gut microbiome revealed by metagenomics and culture.</title>
        <authorList>
            <person name="Gilroy R."/>
            <person name="Ravi A."/>
            <person name="Getino M."/>
            <person name="Pursley I."/>
            <person name="Horton D.L."/>
            <person name="Alikhan N.F."/>
            <person name="Baker D."/>
            <person name="Gharbi K."/>
            <person name="Hall N."/>
            <person name="Watson M."/>
            <person name="Adriaenssens E.M."/>
            <person name="Foster-Nyarko E."/>
            <person name="Jarju S."/>
            <person name="Secka A."/>
            <person name="Antonio M."/>
            <person name="Oren A."/>
            <person name="Chaudhuri R.R."/>
            <person name="La Ragione R."/>
            <person name="Hildebrand F."/>
            <person name="Pallen M.J."/>
        </authorList>
    </citation>
    <scope>NUCLEOTIDE SEQUENCE</scope>
    <source>
        <strain evidence="7">ChiGjej1B1-24693</strain>
    </source>
</reference>
<dbReference type="Pfam" id="PF00067">
    <property type="entry name" value="p450"/>
    <property type="match status" value="1"/>
</dbReference>
<dbReference type="Gene3D" id="1.10.630.10">
    <property type="entry name" value="Cytochrome P450"/>
    <property type="match status" value="1"/>
</dbReference>
<sequence length="450" mass="49862">MGTSVVVSTLVEPIQSENLAVRLGARVRYPLADSLLRLYRRRGSVTSVGGRRGYTYLLGPEANQFVFARSGSFRWGRALDFLRPVDGETSMLLSDGDDHRRRRRLVEPGLHHRRIADHVPTMAANADAVIDQWHPGEEHDAFAQFRAAIRRTTLDTLFGPSLASDAQWLGEDLQVMIDLCDALPQVVGTRRRLRTPLWRRAMASRDRVDARIHAEIARVRGLGAGAEASIMDTLVHGRDGDGAGLADEEIRDQAVTLIVAGYETTSALLGWALHAMLAQPEVWARAAEEVATVVGDAPPTAGQVRAMPYLNGVVSEALRLWAPVVVLARWLAEPISFAGKDIQPGRSVVISPYLTHRLPELWPEPLEFRPQRWIEGDALHRKPKPYEYLPFGGGAHRCVGAAMAVTEVAVMLARILARTDISLVPQRIRPRSMVTMKPRDGVRIRVQSVR</sequence>
<dbReference type="InterPro" id="IPR002403">
    <property type="entry name" value="Cyt_P450_E_grp-IV"/>
</dbReference>
<dbReference type="GO" id="GO:0005506">
    <property type="term" value="F:iron ion binding"/>
    <property type="evidence" value="ECO:0007669"/>
    <property type="project" value="InterPro"/>
</dbReference>
<dbReference type="Proteomes" id="UP000886842">
    <property type="component" value="Unassembled WGS sequence"/>
</dbReference>
<evidence type="ECO:0000256" key="1">
    <source>
        <dbReference type="ARBA" id="ARBA00001971"/>
    </source>
</evidence>
<dbReference type="InterPro" id="IPR001128">
    <property type="entry name" value="Cyt_P450"/>
</dbReference>
<dbReference type="InterPro" id="IPR050121">
    <property type="entry name" value="Cytochrome_P450_monoxygenase"/>
</dbReference>